<evidence type="ECO:0008006" key="3">
    <source>
        <dbReference type="Google" id="ProtNLM"/>
    </source>
</evidence>
<dbReference type="EMBL" id="BAAAQW010000006">
    <property type="protein sequence ID" value="GAA2200892.1"/>
    <property type="molecule type" value="Genomic_DNA"/>
</dbReference>
<accession>A0ABN3BWB4</accession>
<gene>
    <name evidence="1" type="ORF">GCM10009849_23210</name>
</gene>
<dbReference type="Proteomes" id="UP001500432">
    <property type="component" value="Unassembled WGS sequence"/>
</dbReference>
<proteinExistence type="predicted"/>
<protein>
    <recommendedName>
        <fullName evidence="3">Transcriptional regulator, AbiEi antitoxin, Type IV TA system</fullName>
    </recommendedName>
</protein>
<evidence type="ECO:0000313" key="1">
    <source>
        <dbReference type="EMBL" id="GAA2200892.1"/>
    </source>
</evidence>
<organism evidence="1 2">
    <name type="scientific">Sinomonas flava</name>
    <dbReference type="NCBI Taxonomy" id="496857"/>
    <lineage>
        <taxon>Bacteria</taxon>
        <taxon>Bacillati</taxon>
        <taxon>Actinomycetota</taxon>
        <taxon>Actinomycetes</taxon>
        <taxon>Micrococcales</taxon>
        <taxon>Micrococcaceae</taxon>
        <taxon>Sinomonas</taxon>
    </lineage>
</organism>
<name>A0ABN3BWB4_9MICC</name>
<keyword evidence="2" id="KW-1185">Reference proteome</keyword>
<dbReference type="RefSeq" id="WP_344299887.1">
    <property type="nucleotide sequence ID" value="NZ_BAAAQW010000006.1"/>
</dbReference>
<evidence type="ECO:0000313" key="2">
    <source>
        <dbReference type="Proteomes" id="UP001500432"/>
    </source>
</evidence>
<reference evidence="1 2" key="1">
    <citation type="journal article" date="2019" name="Int. J. Syst. Evol. Microbiol.">
        <title>The Global Catalogue of Microorganisms (GCM) 10K type strain sequencing project: providing services to taxonomists for standard genome sequencing and annotation.</title>
        <authorList>
            <consortium name="The Broad Institute Genomics Platform"/>
            <consortium name="The Broad Institute Genome Sequencing Center for Infectious Disease"/>
            <person name="Wu L."/>
            <person name="Ma J."/>
        </authorList>
    </citation>
    <scope>NUCLEOTIDE SEQUENCE [LARGE SCALE GENOMIC DNA]</scope>
    <source>
        <strain evidence="1 2">JCM 16034</strain>
    </source>
</reference>
<comment type="caution">
    <text evidence="1">The sequence shown here is derived from an EMBL/GenBank/DDBJ whole genome shotgun (WGS) entry which is preliminary data.</text>
</comment>
<sequence>MDPADSLLCATRHLLLGVAESPRTRFASGELVRLRRGFYVPTSVWVQAAEHERFLLAATALAQAHPSTVFCGETALFLRGLPTVKAPTSIDVAAPSRGRLGERPPTFQAAGSELAEKARRLAPPPVRRHFHPKLEPETLGEFHLAPTATALVEVLAVGRFARALTVADGVLRQQADAPLLDRLDVRSAIEVLRHARWRSRASLIASLARAGAESPGESVSRALMLLFGFPEPALQKEHYDSLGLVGRTDCFWDAERVEAPLRGYGEGPVGEFDGWGKYFRAEMARGEDPREIIRREKRRENRLLALGHPVVRWDWADLERPSRLRAKLIDVGLRPDTRRLLVEKVA</sequence>